<protein>
    <submittedName>
        <fullName evidence="2">Uncharacterized protein</fullName>
    </submittedName>
</protein>
<proteinExistence type="predicted"/>
<sequence>MSTAALPNFPYSDLPPLQPSFSRTPSYTAEPRTHEQRIALNARLLPRPTGTFVKSSKNGDVTLRLTAQKDNIELPVYGCGSLVEGIVELAKTDNVSTVEVKIEGRLQMEEVAEGGTVDLAVCLESALLWIKDPNNSVCPSTLRFTISLPTTFDYEGQTYPLPPTHSVKLKGLPGFVASIDYSISAIVNKPNSVPNIVPLVKSKKLGIHIGATTVSTPFIYYPRTRPAAPLPSPLIRAQGGFAFAPGWKIRTSVIKALSKSNVQDITVRFYVPASTIFCSTQSIPFHITFESNAQTLVAFLPFGPTTTTKSSGRPPVTRVQLMRQSTVDVRNEVVLGTKTDIFRVDPIGEGSFRHAGDGPTWTSFSGEIAIQTPKVMGFALAGFSVRDVILLTMTPPNVNKSPFVNLRETVPVRLTTDPFSEDGRGIAAHTPPEPVSSPPSIGSNDG</sequence>
<feature type="region of interest" description="Disordered" evidence="1">
    <location>
        <begin position="415"/>
        <end position="446"/>
    </location>
</feature>
<dbReference type="AlphaFoldDB" id="A0AAD7C4X9"/>
<evidence type="ECO:0000256" key="1">
    <source>
        <dbReference type="SAM" id="MobiDB-lite"/>
    </source>
</evidence>
<accession>A0AAD7C4X9</accession>
<dbReference type="Proteomes" id="UP001221142">
    <property type="component" value="Unassembled WGS sequence"/>
</dbReference>
<comment type="caution">
    <text evidence="2">The sequence shown here is derived from an EMBL/GenBank/DDBJ whole genome shotgun (WGS) entry which is preliminary data.</text>
</comment>
<feature type="region of interest" description="Disordered" evidence="1">
    <location>
        <begin position="1"/>
        <end position="32"/>
    </location>
</feature>
<organism evidence="2 3">
    <name type="scientific">Roridomyces roridus</name>
    <dbReference type="NCBI Taxonomy" id="1738132"/>
    <lineage>
        <taxon>Eukaryota</taxon>
        <taxon>Fungi</taxon>
        <taxon>Dikarya</taxon>
        <taxon>Basidiomycota</taxon>
        <taxon>Agaricomycotina</taxon>
        <taxon>Agaricomycetes</taxon>
        <taxon>Agaricomycetidae</taxon>
        <taxon>Agaricales</taxon>
        <taxon>Marasmiineae</taxon>
        <taxon>Mycenaceae</taxon>
        <taxon>Roridomyces</taxon>
    </lineage>
</organism>
<dbReference type="EMBL" id="JARKIF010000005">
    <property type="protein sequence ID" value="KAJ7639086.1"/>
    <property type="molecule type" value="Genomic_DNA"/>
</dbReference>
<gene>
    <name evidence="2" type="ORF">FB45DRAFT_1001079</name>
</gene>
<evidence type="ECO:0000313" key="2">
    <source>
        <dbReference type="EMBL" id="KAJ7639086.1"/>
    </source>
</evidence>
<evidence type="ECO:0000313" key="3">
    <source>
        <dbReference type="Proteomes" id="UP001221142"/>
    </source>
</evidence>
<keyword evidence="3" id="KW-1185">Reference proteome</keyword>
<name>A0AAD7C4X9_9AGAR</name>
<reference evidence="2" key="1">
    <citation type="submission" date="2023-03" db="EMBL/GenBank/DDBJ databases">
        <title>Massive genome expansion in bonnet fungi (Mycena s.s.) driven by repeated elements and novel gene families across ecological guilds.</title>
        <authorList>
            <consortium name="Lawrence Berkeley National Laboratory"/>
            <person name="Harder C.B."/>
            <person name="Miyauchi S."/>
            <person name="Viragh M."/>
            <person name="Kuo A."/>
            <person name="Thoen E."/>
            <person name="Andreopoulos B."/>
            <person name="Lu D."/>
            <person name="Skrede I."/>
            <person name="Drula E."/>
            <person name="Henrissat B."/>
            <person name="Morin E."/>
            <person name="Kohler A."/>
            <person name="Barry K."/>
            <person name="LaButti K."/>
            <person name="Morin E."/>
            <person name="Salamov A."/>
            <person name="Lipzen A."/>
            <person name="Mereny Z."/>
            <person name="Hegedus B."/>
            <person name="Baldrian P."/>
            <person name="Stursova M."/>
            <person name="Weitz H."/>
            <person name="Taylor A."/>
            <person name="Grigoriev I.V."/>
            <person name="Nagy L.G."/>
            <person name="Martin F."/>
            <person name="Kauserud H."/>
        </authorList>
    </citation>
    <scope>NUCLEOTIDE SEQUENCE</scope>
    <source>
        <strain evidence="2">9284</strain>
    </source>
</reference>